<organism evidence="6 7">
    <name type="scientific">Phytohabitans maris</name>
    <dbReference type="NCBI Taxonomy" id="3071409"/>
    <lineage>
        <taxon>Bacteria</taxon>
        <taxon>Bacillati</taxon>
        <taxon>Actinomycetota</taxon>
        <taxon>Actinomycetes</taxon>
        <taxon>Micromonosporales</taxon>
        <taxon>Micromonosporaceae</taxon>
    </lineage>
</organism>
<evidence type="ECO:0000256" key="4">
    <source>
        <dbReference type="ARBA" id="ARBA00023163"/>
    </source>
</evidence>
<dbReference type="InterPro" id="IPR010982">
    <property type="entry name" value="Lambda_DNA-bd_dom_sf"/>
</dbReference>
<dbReference type="Gene3D" id="1.10.260.40">
    <property type="entry name" value="lambda repressor-like DNA-binding domains"/>
    <property type="match status" value="1"/>
</dbReference>
<dbReference type="CDD" id="cd06267">
    <property type="entry name" value="PBP1_LacI_sugar_binding-like"/>
    <property type="match status" value="1"/>
</dbReference>
<keyword evidence="7" id="KW-1185">Reference proteome</keyword>
<evidence type="ECO:0000256" key="2">
    <source>
        <dbReference type="ARBA" id="ARBA00023015"/>
    </source>
</evidence>
<dbReference type="SUPFAM" id="SSF47413">
    <property type="entry name" value="lambda repressor-like DNA-binding domains"/>
    <property type="match status" value="1"/>
</dbReference>
<dbReference type="CDD" id="cd01392">
    <property type="entry name" value="HTH_LacI"/>
    <property type="match status" value="1"/>
</dbReference>
<proteinExistence type="predicted"/>
<dbReference type="Pfam" id="PF13377">
    <property type="entry name" value="Peripla_BP_3"/>
    <property type="match status" value="1"/>
</dbReference>
<evidence type="ECO:0000259" key="5">
    <source>
        <dbReference type="PROSITE" id="PS50932"/>
    </source>
</evidence>
<comment type="caution">
    <text evidence="6">The sequence shown here is derived from an EMBL/GenBank/DDBJ whole genome shotgun (WGS) entry which is preliminary data.</text>
</comment>
<dbReference type="InterPro" id="IPR028082">
    <property type="entry name" value="Peripla_BP_I"/>
</dbReference>
<dbReference type="PROSITE" id="PS50932">
    <property type="entry name" value="HTH_LACI_2"/>
    <property type="match status" value="1"/>
</dbReference>
<keyword evidence="4" id="KW-0804">Transcription</keyword>
<feature type="domain" description="HTH lacI-type" evidence="5">
    <location>
        <begin position="1"/>
        <end position="53"/>
    </location>
</feature>
<reference evidence="6 7" key="1">
    <citation type="submission" date="2023-08" db="EMBL/GenBank/DDBJ databases">
        <title>Phytohabitans sansha sp. nov., isolated from marine sediment.</title>
        <authorList>
            <person name="Zhao Y."/>
            <person name="Yi K."/>
        </authorList>
    </citation>
    <scope>NUCLEOTIDE SEQUENCE [LARGE SCALE GENOMIC DNA]</scope>
    <source>
        <strain evidence="6 7">ZYX-F-186</strain>
    </source>
</reference>
<protein>
    <submittedName>
        <fullName evidence="6">LacI family DNA-binding transcriptional regulator</fullName>
    </submittedName>
</protein>
<keyword evidence="1" id="KW-0678">Repressor</keyword>
<name>A0ABU0ZMM5_9ACTN</name>
<dbReference type="SMART" id="SM00354">
    <property type="entry name" value="HTH_LACI"/>
    <property type="match status" value="1"/>
</dbReference>
<dbReference type="SUPFAM" id="SSF53822">
    <property type="entry name" value="Periplasmic binding protein-like I"/>
    <property type="match status" value="1"/>
</dbReference>
<evidence type="ECO:0000256" key="3">
    <source>
        <dbReference type="ARBA" id="ARBA00023125"/>
    </source>
</evidence>
<evidence type="ECO:0000256" key="1">
    <source>
        <dbReference type="ARBA" id="ARBA00022491"/>
    </source>
</evidence>
<dbReference type="Proteomes" id="UP001230908">
    <property type="component" value="Unassembled WGS sequence"/>
</dbReference>
<sequence length="338" mass="36951">MADIANAANVSVATVSHVINGTRPVKESTRLRVEAALDAAGYRRDRLARAMRRSTTETVGVVVSDPTQPVFGQMIQGVAKEARAAGYAMMLASSADDGQQELEAIKTFKEHRVDGIILAEVSHDLAGFDEMLRPDSIPLVLLDRLASRRLDQVGAETVGPMKRIVDHLIGNGYDDIAIVAGDLSVPTLQERFEGYRQALDAADIPLRSDRVVDDVRTEREVRAAMRPILQGNERPRALVTSSTNITAGVLGALHDLDMRTPRDVALVSFDELPYAEHFAPRITSVVQPAVQMGEHAMRLLLRRLRNPDAQARTIRLKPRFVHRQSCGCPAGAPSPFGD</sequence>
<accession>A0ABU0ZMM5</accession>
<keyword evidence="2" id="KW-0805">Transcription regulation</keyword>
<evidence type="ECO:0000313" key="6">
    <source>
        <dbReference type="EMBL" id="MDQ7907535.1"/>
    </source>
</evidence>
<dbReference type="Pfam" id="PF00356">
    <property type="entry name" value="LacI"/>
    <property type="match status" value="1"/>
</dbReference>
<dbReference type="PANTHER" id="PTHR30146">
    <property type="entry name" value="LACI-RELATED TRANSCRIPTIONAL REPRESSOR"/>
    <property type="match status" value="1"/>
</dbReference>
<dbReference type="RefSeq" id="WP_308714814.1">
    <property type="nucleotide sequence ID" value="NZ_JAVHUY010000023.1"/>
</dbReference>
<gene>
    <name evidence="6" type="ORF">RB614_23730</name>
</gene>
<dbReference type="GO" id="GO:0003677">
    <property type="term" value="F:DNA binding"/>
    <property type="evidence" value="ECO:0007669"/>
    <property type="project" value="UniProtKB-KW"/>
</dbReference>
<dbReference type="Gene3D" id="3.40.50.2300">
    <property type="match status" value="2"/>
</dbReference>
<evidence type="ECO:0000313" key="7">
    <source>
        <dbReference type="Proteomes" id="UP001230908"/>
    </source>
</evidence>
<dbReference type="PANTHER" id="PTHR30146:SF148">
    <property type="entry name" value="HTH-TYPE TRANSCRIPTIONAL REPRESSOR PURR-RELATED"/>
    <property type="match status" value="1"/>
</dbReference>
<keyword evidence="3 6" id="KW-0238">DNA-binding</keyword>
<dbReference type="PROSITE" id="PS00356">
    <property type="entry name" value="HTH_LACI_1"/>
    <property type="match status" value="1"/>
</dbReference>
<dbReference type="InterPro" id="IPR000843">
    <property type="entry name" value="HTH_LacI"/>
</dbReference>
<dbReference type="InterPro" id="IPR046335">
    <property type="entry name" value="LacI/GalR-like_sensor"/>
</dbReference>
<dbReference type="EMBL" id="JAVHUY010000023">
    <property type="protein sequence ID" value="MDQ7907535.1"/>
    <property type="molecule type" value="Genomic_DNA"/>
</dbReference>